<feature type="transmembrane region" description="Helical" evidence="1">
    <location>
        <begin position="7"/>
        <end position="26"/>
    </location>
</feature>
<keyword evidence="1" id="KW-1133">Transmembrane helix</keyword>
<keyword evidence="4" id="KW-1185">Reference proteome</keyword>
<evidence type="ECO:0000313" key="3">
    <source>
        <dbReference type="EMBL" id="KAK2155026.1"/>
    </source>
</evidence>
<organism evidence="3 4">
    <name type="scientific">Paralvinella palmiformis</name>
    <dbReference type="NCBI Taxonomy" id="53620"/>
    <lineage>
        <taxon>Eukaryota</taxon>
        <taxon>Metazoa</taxon>
        <taxon>Spiralia</taxon>
        <taxon>Lophotrochozoa</taxon>
        <taxon>Annelida</taxon>
        <taxon>Polychaeta</taxon>
        <taxon>Sedentaria</taxon>
        <taxon>Canalipalpata</taxon>
        <taxon>Terebellida</taxon>
        <taxon>Terebelliformia</taxon>
        <taxon>Alvinellidae</taxon>
        <taxon>Paralvinella</taxon>
    </lineage>
</organism>
<keyword evidence="1" id="KW-0472">Membrane</keyword>
<dbReference type="PANTHER" id="PTHR31302">
    <property type="entry name" value="TRANSMEMBRANE PROTEIN WITH METALLOPHOSPHOESTERASE DOMAIN-RELATED"/>
    <property type="match status" value="1"/>
</dbReference>
<proteinExistence type="predicted"/>
<reference evidence="3" key="1">
    <citation type="journal article" date="2023" name="Mol. Biol. Evol.">
        <title>Third-Generation Sequencing Reveals the Adaptive Role of the Epigenome in Three Deep-Sea Polychaetes.</title>
        <authorList>
            <person name="Perez M."/>
            <person name="Aroh O."/>
            <person name="Sun Y."/>
            <person name="Lan Y."/>
            <person name="Juniper S.K."/>
            <person name="Young C.R."/>
            <person name="Angers B."/>
            <person name="Qian P.Y."/>
        </authorList>
    </citation>
    <scope>NUCLEOTIDE SEQUENCE</scope>
    <source>
        <strain evidence="3">P08H-3</strain>
    </source>
</reference>
<evidence type="ECO:0000256" key="1">
    <source>
        <dbReference type="SAM" id="Phobius"/>
    </source>
</evidence>
<keyword evidence="1" id="KW-0812">Transmembrane</keyword>
<dbReference type="PANTHER" id="PTHR31302:SF0">
    <property type="entry name" value="TRANSMEMBRANE PROTEIN WITH METALLOPHOSPHOESTERASE DOMAIN"/>
    <property type="match status" value="1"/>
</dbReference>
<evidence type="ECO:0000259" key="2">
    <source>
        <dbReference type="Pfam" id="PF00149"/>
    </source>
</evidence>
<evidence type="ECO:0000313" key="4">
    <source>
        <dbReference type="Proteomes" id="UP001208570"/>
    </source>
</evidence>
<dbReference type="CDD" id="cd07385">
    <property type="entry name" value="MPP_YkuE_C"/>
    <property type="match status" value="1"/>
</dbReference>
<feature type="transmembrane region" description="Helical" evidence="1">
    <location>
        <begin position="183"/>
        <end position="203"/>
    </location>
</feature>
<comment type="caution">
    <text evidence="3">The sequence shown here is derived from an EMBL/GenBank/DDBJ whole genome shotgun (WGS) entry which is preliminary data.</text>
</comment>
<dbReference type="Proteomes" id="UP001208570">
    <property type="component" value="Unassembled WGS sequence"/>
</dbReference>
<dbReference type="InterPro" id="IPR004843">
    <property type="entry name" value="Calcineurin-like_PHP"/>
</dbReference>
<dbReference type="EMBL" id="JAODUP010000251">
    <property type="protein sequence ID" value="KAK2155026.1"/>
    <property type="molecule type" value="Genomic_DNA"/>
</dbReference>
<gene>
    <name evidence="3" type="ORF">LSH36_251g04054</name>
</gene>
<feature type="transmembrane region" description="Helical" evidence="1">
    <location>
        <begin position="32"/>
        <end position="58"/>
    </location>
</feature>
<name>A0AAD9JKZ6_9ANNE</name>
<dbReference type="GO" id="GO:0016787">
    <property type="term" value="F:hydrolase activity"/>
    <property type="evidence" value="ECO:0007669"/>
    <property type="project" value="InterPro"/>
</dbReference>
<accession>A0AAD9JKZ6</accession>
<dbReference type="InterPro" id="IPR051158">
    <property type="entry name" value="Metallophosphoesterase_sf"/>
</dbReference>
<feature type="domain" description="Calcineurin-like phosphoesterase" evidence="2">
    <location>
        <begin position="213"/>
        <end position="352"/>
    </location>
</feature>
<feature type="transmembrane region" description="Helical" evidence="1">
    <location>
        <begin position="132"/>
        <end position="154"/>
    </location>
</feature>
<dbReference type="SUPFAM" id="SSF56300">
    <property type="entry name" value="Metallo-dependent phosphatases"/>
    <property type="match status" value="1"/>
</dbReference>
<dbReference type="Gene3D" id="3.60.21.10">
    <property type="match status" value="1"/>
</dbReference>
<protein>
    <recommendedName>
        <fullName evidence="2">Calcineurin-like phosphoesterase domain-containing protein</fullName>
    </recommendedName>
</protein>
<dbReference type="Pfam" id="PF00149">
    <property type="entry name" value="Metallophos"/>
    <property type="match status" value="1"/>
</dbReference>
<feature type="transmembrane region" description="Helical" evidence="1">
    <location>
        <begin position="100"/>
        <end position="120"/>
    </location>
</feature>
<dbReference type="InterPro" id="IPR029052">
    <property type="entry name" value="Metallo-depent_PP-like"/>
</dbReference>
<dbReference type="AlphaFoldDB" id="A0AAD9JKZ6"/>
<sequence>MSIPVKYIAVVAAITIGFLLLSRYVLSEVPGPYWAVLVRCVSLTVNNIVTILCSIYAWKRVNYFIQYTTFTGRSPFISDAYNRNKKYDRREQKETDRARYFKYSFIGFVLMSMSSWYMPYVPLFYGSYDVHWVPFITYLSLGFLLQFLICLFFINGLKLTRRIYRSLSSTNKRMSYQQGKTELEVLDVPVAVVYALICCAYGLHVQMFLDTAVIVGDLVDGPVERLGKAAEIIKDIKVKGDKFFATGNHEYYSPGVDQWFVFLRSLGFTVLHNEHIKIKDPSGEEFFYLAGTDDLQAISLSYTGHGYDLDKAVGSCDGDHPVILLAHQPNAARKALDSKYNIKLVLSGHTHGGQMFPFTVLTSLINPFQKGLYQYKAGYVYVSQGSMYWGIPLRIGTFMEITEIILRAK</sequence>